<evidence type="ECO:0000313" key="1">
    <source>
        <dbReference type="EMBL" id="KAI9911395.1"/>
    </source>
</evidence>
<organism evidence="1 2">
    <name type="scientific">Peronosclerospora sorghi</name>
    <dbReference type="NCBI Taxonomy" id="230839"/>
    <lineage>
        <taxon>Eukaryota</taxon>
        <taxon>Sar</taxon>
        <taxon>Stramenopiles</taxon>
        <taxon>Oomycota</taxon>
        <taxon>Peronosporomycetes</taxon>
        <taxon>Peronosporales</taxon>
        <taxon>Peronosporaceae</taxon>
        <taxon>Peronosclerospora</taxon>
    </lineage>
</organism>
<name>A0ACC0VXV1_9STRA</name>
<evidence type="ECO:0000313" key="2">
    <source>
        <dbReference type="Proteomes" id="UP001163321"/>
    </source>
</evidence>
<dbReference type="EMBL" id="CM047584">
    <property type="protein sequence ID" value="KAI9911395.1"/>
    <property type="molecule type" value="Genomic_DNA"/>
</dbReference>
<comment type="caution">
    <text evidence="1">The sequence shown here is derived from an EMBL/GenBank/DDBJ whole genome shotgun (WGS) entry which is preliminary data.</text>
</comment>
<accession>A0ACC0VXV1</accession>
<reference evidence="1 2" key="1">
    <citation type="journal article" date="2022" name="bioRxiv">
        <title>The genome of the oomycete Peronosclerospora sorghi, a cosmopolitan pathogen of maize and sorghum, is inflated with dispersed pseudogenes.</title>
        <authorList>
            <person name="Fletcher K."/>
            <person name="Martin F."/>
            <person name="Isakeit T."/>
            <person name="Cavanaugh K."/>
            <person name="Magill C."/>
            <person name="Michelmore R."/>
        </authorList>
    </citation>
    <scope>NUCLEOTIDE SEQUENCE [LARGE SCALE GENOMIC DNA]</scope>
    <source>
        <strain evidence="1">P6</strain>
    </source>
</reference>
<protein>
    <submittedName>
        <fullName evidence="1">Uncharacterized protein</fullName>
    </submittedName>
</protein>
<sequence length="157" mass="18064">MPQKPPPRSDEFPPLDHRGKNPVPYPDQRLYPTDGTTCVAAIGARVGSSTTCDSVDGVALALHVGAADWDAGPRVDDARATRVSYKVWMMRQTNESSPKVYTQRYEEYQKKHVQRVLRAFLEQHKRDEWLQERYSPALRARVEKQKRTHQMKQSQAM</sequence>
<keyword evidence="2" id="KW-1185">Reference proteome</keyword>
<gene>
    <name evidence="1" type="ORF">PsorP6_009789</name>
</gene>
<proteinExistence type="predicted"/>
<dbReference type="Proteomes" id="UP001163321">
    <property type="component" value="Chromosome 5"/>
</dbReference>